<sequence length="131" mass="15484">MSKEEEDNQEEISTKGCCHENMDYMDMPCKQAAKDATELQYPQYGSRDKPLTTECPYRYLGCKETLQCSPNEHLQTAAQSHLQLALRQIKQLRQQNQYLQVSFFLLYLFDLICNLNQKSKRDFFTLQKKKE</sequence>
<comment type="caution">
    <text evidence="1">The sequence shown here is derived from an EMBL/GenBank/DDBJ whole genome shotgun (WGS) entry which is preliminary data.</text>
</comment>
<keyword evidence="2" id="KW-1185">Reference proteome</keyword>
<dbReference type="EMBL" id="ASPP01005250">
    <property type="protein sequence ID" value="ETO30899.1"/>
    <property type="molecule type" value="Genomic_DNA"/>
</dbReference>
<evidence type="ECO:0000313" key="1">
    <source>
        <dbReference type="EMBL" id="ETO30899.1"/>
    </source>
</evidence>
<evidence type="ECO:0000313" key="2">
    <source>
        <dbReference type="Proteomes" id="UP000023152"/>
    </source>
</evidence>
<dbReference type="AlphaFoldDB" id="X6NYJ6"/>
<protein>
    <submittedName>
        <fullName evidence="1">Uncharacterized protein</fullName>
    </submittedName>
</protein>
<reference evidence="1 2" key="1">
    <citation type="journal article" date="2013" name="Curr. Biol.">
        <title>The Genome of the Foraminiferan Reticulomyxa filosa.</title>
        <authorList>
            <person name="Glockner G."/>
            <person name="Hulsmann N."/>
            <person name="Schleicher M."/>
            <person name="Noegel A.A."/>
            <person name="Eichinger L."/>
            <person name="Gallinger C."/>
            <person name="Pawlowski J."/>
            <person name="Sierra R."/>
            <person name="Euteneuer U."/>
            <person name="Pillet L."/>
            <person name="Moustafa A."/>
            <person name="Platzer M."/>
            <person name="Groth M."/>
            <person name="Szafranski K."/>
            <person name="Schliwa M."/>
        </authorList>
    </citation>
    <scope>NUCLEOTIDE SEQUENCE [LARGE SCALE GENOMIC DNA]</scope>
</reference>
<organism evidence="1 2">
    <name type="scientific">Reticulomyxa filosa</name>
    <dbReference type="NCBI Taxonomy" id="46433"/>
    <lineage>
        <taxon>Eukaryota</taxon>
        <taxon>Sar</taxon>
        <taxon>Rhizaria</taxon>
        <taxon>Retaria</taxon>
        <taxon>Foraminifera</taxon>
        <taxon>Monothalamids</taxon>
        <taxon>Reticulomyxidae</taxon>
        <taxon>Reticulomyxa</taxon>
    </lineage>
</organism>
<accession>X6NYJ6</accession>
<dbReference type="Proteomes" id="UP000023152">
    <property type="component" value="Unassembled WGS sequence"/>
</dbReference>
<name>X6NYJ6_RETFI</name>
<gene>
    <name evidence="1" type="ORF">RFI_06219</name>
</gene>
<proteinExistence type="predicted"/>